<dbReference type="PANTHER" id="PTHR24416:SF634">
    <property type="entry name" value="DISCOIDIN DOMAIN-CONTAINING RECEPTOR TYROSINE KINASE B"/>
    <property type="match status" value="1"/>
</dbReference>
<dbReference type="PROSITE" id="PS00109">
    <property type="entry name" value="PROTEIN_KINASE_TYR"/>
    <property type="match status" value="1"/>
</dbReference>
<keyword evidence="5 19" id="KW-0812">Transmembrane</keyword>
<evidence type="ECO:0000256" key="11">
    <source>
        <dbReference type="ARBA" id="ARBA00023136"/>
    </source>
</evidence>
<evidence type="ECO:0000259" key="20">
    <source>
        <dbReference type="PROSITE" id="PS50011"/>
    </source>
</evidence>
<sequence length="907" mass="103374">MTMTVLKTKWRVAALVVFVMLRSVRLSTAWLDLPTCRAPLGMNSKDITDDQLEASSIYLNDVMFYGPQNARLNLELGSGAWCPVSAAPEVDGRYEFLQVNFHNVTVMTALSTQGRWYLGDGREFTRKFRLEYARDQRWRRYRDSLQNEVFDGNWDPNSINTLHLFPPIIAKQLRVVPVVEIVSSVCMRIELYGCLWEDHLVYYNMVEPDLRGEYAFDDDTYDGFASGDGRLINGLGQLTDGNLGSSNYRLSPANFPAGYEWVGWRNSTHLNPVLVFKFDSLRNFTSLAFRTNNFFSKDVEVFKAVEVYFAQEEGQYSTRAIHWNIPQDSQHEDARWVTVNLQNRLARFIKCRLRHRNKWILISEVSFASNPVENYVRPPLTPFPARPSTTTPVKHDTTTASKPSSTPDISRIPIGNPNGTLDNNDLNVKPTENVTSEPASNHSSTIVAIMVALLLLAVLIFAVCLCLYRRKYINLKHSMPAVFYDKQANGSVVNNSRGVTMPSRRMNPTYQIPHPDDEPQYHVIDNMQESEDESTGIYAEPETSGSTPKKGSQSDLLAHYAETDLMVTIQGVSGNTLYGVPSQAMEKLNNNRSPVPEFPREKLKFLELLGEGMFGEVHLCEAEDIHDYIRNGFPFQNKNKGEKTLVAVKMLRKDANKNARTDFMKEMKIMSQLRDPNIVRLLAACTEDEPLCMVVEYMEFGDLNQYLYESEAQWTVAPTGATNIRVLTLGALIYMATQIASGMKYLASLNFVHRDLATRNCLMGQCFTIRIADFGMSRNLYSGNYYRIEGRAVLPIRWMAWESILMGKFTNKTDVWAFGVTLWEIMTLCKEQPYSQLRDEEVIENSGQFFEKSGSPTLLAPPPHCPKDVYDVMLRCWRREPSDRPSFQYLFTLLQAKNLGYEPPVPV</sequence>
<dbReference type="Pfam" id="PF00754">
    <property type="entry name" value="F5_F8_type_C"/>
    <property type="match status" value="1"/>
</dbReference>
<evidence type="ECO:0000256" key="15">
    <source>
        <dbReference type="ARBA" id="ARBA00023180"/>
    </source>
</evidence>
<keyword evidence="11 19" id="KW-0472">Membrane</keyword>
<keyword evidence="13" id="KW-1015">Disulfide bond</keyword>
<dbReference type="FunFam" id="2.60.120.260:FF:000007">
    <property type="entry name" value="Discoidin domain receptor tyrosine kinase 1"/>
    <property type="match status" value="1"/>
</dbReference>
<keyword evidence="4" id="KW-0808">Transferase</keyword>
<evidence type="ECO:0000256" key="4">
    <source>
        <dbReference type="ARBA" id="ARBA00022679"/>
    </source>
</evidence>
<dbReference type="InterPro" id="IPR048525">
    <property type="entry name" value="DDR1-2_DS-like"/>
</dbReference>
<dbReference type="CDD" id="cd00057">
    <property type="entry name" value="FA58C"/>
    <property type="match status" value="1"/>
</dbReference>
<dbReference type="RefSeq" id="XP_022085099.1">
    <property type="nucleotide sequence ID" value="XM_022229407.1"/>
</dbReference>
<comment type="subcellular location">
    <subcellularLocation>
        <location evidence="1">Cell membrane</location>
        <topology evidence="1">Single-pass type I membrane protein</topology>
    </subcellularLocation>
</comment>
<feature type="compositionally biased region" description="Polar residues" evidence="18">
    <location>
        <begin position="543"/>
        <end position="554"/>
    </location>
</feature>
<dbReference type="InterPro" id="IPR000421">
    <property type="entry name" value="FA58C"/>
</dbReference>
<dbReference type="Gene3D" id="3.30.200.20">
    <property type="entry name" value="Phosphorylase Kinase, domain 1"/>
    <property type="match status" value="1"/>
</dbReference>
<feature type="domain" description="Protein kinase" evidence="20">
    <location>
        <begin position="603"/>
        <end position="905"/>
    </location>
</feature>
<dbReference type="PROSITE" id="PS50011">
    <property type="entry name" value="PROTEIN_KINASE_DOM"/>
    <property type="match status" value="1"/>
</dbReference>
<evidence type="ECO:0000256" key="19">
    <source>
        <dbReference type="SAM" id="Phobius"/>
    </source>
</evidence>
<dbReference type="InterPro" id="IPR011009">
    <property type="entry name" value="Kinase-like_dom_sf"/>
</dbReference>
<evidence type="ECO:0000256" key="5">
    <source>
        <dbReference type="ARBA" id="ARBA00022692"/>
    </source>
</evidence>
<evidence type="ECO:0000256" key="17">
    <source>
        <dbReference type="ARBA" id="ARBA00061639"/>
    </source>
</evidence>
<dbReference type="Pfam" id="PF07714">
    <property type="entry name" value="PK_Tyr_Ser-Thr"/>
    <property type="match status" value="1"/>
</dbReference>
<evidence type="ECO:0000256" key="3">
    <source>
        <dbReference type="ARBA" id="ARBA00022475"/>
    </source>
</evidence>
<dbReference type="InterPro" id="IPR000719">
    <property type="entry name" value="Prot_kinase_dom"/>
</dbReference>
<keyword evidence="6" id="KW-0732">Signal</keyword>
<dbReference type="Pfam" id="PF21114">
    <property type="entry name" value="DDR1-2_DS-like"/>
    <property type="match status" value="1"/>
</dbReference>
<evidence type="ECO:0000313" key="26">
    <source>
        <dbReference type="RefSeq" id="XP_022085101.1"/>
    </source>
</evidence>
<evidence type="ECO:0000256" key="12">
    <source>
        <dbReference type="ARBA" id="ARBA00023137"/>
    </source>
</evidence>
<accession>A0A8B7XZA9</accession>
<evidence type="ECO:0000313" key="25">
    <source>
        <dbReference type="RefSeq" id="XP_022085100.1"/>
    </source>
</evidence>
<dbReference type="RefSeq" id="XP_022085100.1">
    <property type="nucleotide sequence ID" value="XM_022229408.1"/>
</dbReference>
<dbReference type="CDD" id="cd05051">
    <property type="entry name" value="PTKc_DDR"/>
    <property type="match status" value="1"/>
</dbReference>
<proteinExistence type="inferred from homology"/>
<dbReference type="PRINTS" id="PR00109">
    <property type="entry name" value="TYRKINASE"/>
</dbReference>
<organism evidence="22 26">
    <name type="scientific">Acanthaster planci</name>
    <name type="common">Crown-of-thorns starfish</name>
    <dbReference type="NCBI Taxonomy" id="133434"/>
    <lineage>
        <taxon>Eukaryota</taxon>
        <taxon>Metazoa</taxon>
        <taxon>Echinodermata</taxon>
        <taxon>Eleutherozoa</taxon>
        <taxon>Asterozoa</taxon>
        <taxon>Asteroidea</taxon>
        <taxon>Valvatacea</taxon>
        <taxon>Valvatida</taxon>
        <taxon>Acanthasteridae</taxon>
        <taxon>Acanthaster</taxon>
    </lineage>
</organism>
<dbReference type="GO" id="GO:0051897">
    <property type="term" value="P:positive regulation of phosphatidylinositol 3-kinase/protein kinase B signal transduction"/>
    <property type="evidence" value="ECO:0007669"/>
    <property type="project" value="TreeGrafter"/>
</dbReference>
<dbReference type="EC" id="2.7.10.1" evidence="2"/>
<evidence type="ECO:0000256" key="1">
    <source>
        <dbReference type="ARBA" id="ARBA00004251"/>
    </source>
</evidence>
<dbReference type="SUPFAM" id="SSF56112">
    <property type="entry name" value="Protein kinase-like (PK-like)"/>
    <property type="match status" value="1"/>
</dbReference>
<dbReference type="FunFam" id="3.30.200.20:FF:000589">
    <property type="entry name" value="Discoidin domain receptor tyrosine kinase 1"/>
    <property type="match status" value="1"/>
</dbReference>
<evidence type="ECO:0000313" key="27">
    <source>
        <dbReference type="RefSeq" id="XP_022085102.1"/>
    </source>
</evidence>
<dbReference type="InterPro" id="IPR050122">
    <property type="entry name" value="RTK"/>
</dbReference>
<keyword evidence="22" id="KW-1185">Reference proteome</keyword>
<dbReference type="FunFam" id="1.10.510.10:FF:000053">
    <property type="entry name" value="Epithelial discoidin domain-containing receptor 1"/>
    <property type="match status" value="1"/>
</dbReference>
<dbReference type="PROSITE" id="PS01286">
    <property type="entry name" value="FA58C_2"/>
    <property type="match status" value="1"/>
</dbReference>
<keyword evidence="10 19" id="KW-1133">Transmembrane helix</keyword>
<keyword evidence="14" id="KW-0675">Receptor</keyword>
<evidence type="ECO:0000256" key="16">
    <source>
        <dbReference type="ARBA" id="ARBA00051243"/>
    </source>
</evidence>
<feature type="region of interest" description="Disordered" evidence="18">
    <location>
        <begin position="383"/>
        <end position="425"/>
    </location>
</feature>
<evidence type="ECO:0000313" key="28">
    <source>
        <dbReference type="RefSeq" id="XP_022085103.1"/>
    </source>
</evidence>
<feature type="compositionally biased region" description="Polar residues" evidence="18">
    <location>
        <begin position="387"/>
        <end position="408"/>
    </location>
</feature>
<dbReference type="InterPro" id="IPR002011">
    <property type="entry name" value="Tyr_kinase_rcpt_2_CS"/>
</dbReference>
<dbReference type="InterPro" id="IPR020635">
    <property type="entry name" value="Tyr_kinase_cat_dom"/>
</dbReference>
<evidence type="ECO:0000313" key="22">
    <source>
        <dbReference type="Proteomes" id="UP000694845"/>
    </source>
</evidence>
<evidence type="ECO:0000256" key="8">
    <source>
        <dbReference type="ARBA" id="ARBA00022777"/>
    </source>
</evidence>
<dbReference type="Gene3D" id="2.60.120.260">
    <property type="entry name" value="Galactose-binding domain-like"/>
    <property type="match status" value="1"/>
</dbReference>
<dbReference type="GeneID" id="110976284"/>
<gene>
    <name evidence="23 24 25 26 27 28" type="primary">LOC110976284</name>
</gene>
<keyword evidence="12" id="KW-0829">Tyrosine-protein kinase</keyword>
<keyword evidence="7" id="KW-0547">Nucleotide-binding</keyword>
<keyword evidence="9" id="KW-0067">ATP-binding</keyword>
<dbReference type="SMART" id="SM00219">
    <property type="entry name" value="TyrKc"/>
    <property type="match status" value="1"/>
</dbReference>
<dbReference type="InterPro" id="IPR008266">
    <property type="entry name" value="Tyr_kinase_AS"/>
</dbReference>
<feature type="domain" description="F5/8 type C" evidence="21">
    <location>
        <begin position="36"/>
        <end position="194"/>
    </location>
</feature>
<evidence type="ECO:0000256" key="6">
    <source>
        <dbReference type="ARBA" id="ARBA00022729"/>
    </source>
</evidence>
<dbReference type="Proteomes" id="UP000694845">
    <property type="component" value="Unplaced"/>
</dbReference>
<keyword evidence="8" id="KW-0418">Kinase</keyword>
<feature type="transmembrane region" description="Helical" evidence="19">
    <location>
        <begin position="446"/>
        <end position="468"/>
    </location>
</feature>
<keyword evidence="3" id="KW-1003">Cell membrane</keyword>
<dbReference type="GO" id="GO:0005886">
    <property type="term" value="C:plasma membrane"/>
    <property type="evidence" value="ECO:0007669"/>
    <property type="project" value="UniProtKB-SubCell"/>
</dbReference>
<dbReference type="GO" id="GO:0038062">
    <property type="term" value="F:protein tyrosine kinase collagen receptor activity"/>
    <property type="evidence" value="ECO:0007669"/>
    <property type="project" value="TreeGrafter"/>
</dbReference>
<dbReference type="AlphaFoldDB" id="A0A8B7XZA9"/>
<evidence type="ECO:0000259" key="21">
    <source>
        <dbReference type="PROSITE" id="PS50022"/>
    </source>
</evidence>
<reference evidence="23 24" key="1">
    <citation type="submission" date="2025-04" db="UniProtKB">
        <authorList>
            <consortium name="RefSeq"/>
        </authorList>
    </citation>
    <scope>IDENTIFICATION</scope>
</reference>
<evidence type="ECO:0000256" key="14">
    <source>
        <dbReference type="ARBA" id="ARBA00023170"/>
    </source>
</evidence>
<evidence type="ECO:0000256" key="10">
    <source>
        <dbReference type="ARBA" id="ARBA00022989"/>
    </source>
</evidence>
<comment type="catalytic activity">
    <reaction evidence="16">
        <text>L-tyrosyl-[protein] + ATP = O-phospho-L-tyrosyl-[protein] + ADP + H(+)</text>
        <dbReference type="Rhea" id="RHEA:10596"/>
        <dbReference type="Rhea" id="RHEA-COMP:10136"/>
        <dbReference type="Rhea" id="RHEA-COMP:20101"/>
        <dbReference type="ChEBI" id="CHEBI:15378"/>
        <dbReference type="ChEBI" id="CHEBI:30616"/>
        <dbReference type="ChEBI" id="CHEBI:46858"/>
        <dbReference type="ChEBI" id="CHEBI:61978"/>
        <dbReference type="ChEBI" id="CHEBI:456216"/>
        <dbReference type="EC" id="2.7.10.1"/>
    </reaction>
</comment>
<dbReference type="InterPro" id="IPR008979">
    <property type="entry name" value="Galactose-bd-like_sf"/>
</dbReference>
<dbReference type="OrthoDB" id="6071166at2759"/>
<dbReference type="Gene3D" id="1.10.510.10">
    <property type="entry name" value="Transferase(Phosphotransferase) domain 1"/>
    <property type="match status" value="1"/>
</dbReference>
<dbReference type="PROSITE" id="PS50022">
    <property type="entry name" value="FA58C_3"/>
    <property type="match status" value="1"/>
</dbReference>
<dbReference type="GO" id="GO:0043235">
    <property type="term" value="C:receptor complex"/>
    <property type="evidence" value="ECO:0007669"/>
    <property type="project" value="TreeGrafter"/>
</dbReference>
<dbReference type="RefSeq" id="XP_022085103.1">
    <property type="nucleotide sequence ID" value="XM_022229411.1"/>
</dbReference>
<dbReference type="SMART" id="SM00231">
    <property type="entry name" value="FA58C"/>
    <property type="match status" value="1"/>
</dbReference>
<dbReference type="GO" id="GO:0010976">
    <property type="term" value="P:positive regulation of neuron projection development"/>
    <property type="evidence" value="ECO:0007669"/>
    <property type="project" value="TreeGrafter"/>
</dbReference>
<dbReference type="Gene3D" id="2.60.120.1190">
    <property type="match status" value="1"/>
</dbReference>
<comment type="similarity">
    <text evidence="17">Belongs to the protein kinase superfamily. Tyr protein kinase family. Insulin receptor subfamily.</text>
</comment>
<dbReference type="InterPro" id="IPR001245">
    <property type="entry name" value="Ser-Thr/Tyr_kinase_cat_dom"/>
</dbReference>
<dbReference type="SUPFAM" id="SSF49785">
    <property type="entry name" value="Galactose-binding domain-like"/>
    <property type="match status" value="1"/>
</dbReference>
<evidence type="ECO:0000256" key="13">
    <source>
        <dbReference type="ARBA" id="ARBA00023157"/>
    </source>
</evidence>
<evidence type="ECO:0000256" key="2">
    <source>
        <dbReference type="ARBA" id="ARBA00011902"/>
    </source>
</evidence>
<evidence type="ECO:0000313" key="24">
    <source>
        <dbReference type="RefSeq" id="XP_022085099.1"/>
    </source>
</evidence>
<feature type="region of interest" description="Disordered" evidence="18">
    <location>
        <begin position="530"/>
        <end position="554"/>
    </location>
</feature>
<dbReference type="RefSeq" id="XP_022085101.1">
    <property type="nucleotide sequence ID" value="XM_022229409.1"/>
</dbReference>
<keyword evidence="15" id="KW-0325">Glycoprotein</keyword>
<dbReference type="RefSeq" id="XP_022085098.1">
    <property type="nucleotide sequence ID" value="XM_022229406.1"/>
</dbReference>
<evidence type="ECO:0000256" key="9">
    <source>
        <dbReference type="ARBA" id="ARBA00022840"/>
    </source>
</evidence>
<dbReference type="GO" id="GO:0005524">
    <property type="term" value="F:ATP binding"/>
    <property type="evidence" value="ECO:0007669"/>
    <property type="project" value="UniProtKB-KW"/>
</dbReference>
<dbReference type="PROSITE" id="PS00239">
    <property type="entry name" value="RECEPTOR_TYR_KIN_II"/>
    <property type="match status" value="1"/>
</dbReference>
<evidence type="ECO:0000313" key="23">
    <source>
        <dbReference type="RefSeq" id="XP_022085098.1"/>
    </source>
</evidence>
<dbReference type="PANTHER" id="PTHR24416">
    <property type="entry name" value="TYROSINE-PROTEIN KINASE RECEPTOR"/>
    <property type="match status" value="1"/>
</dbReference>
<dbReference type="GO" id="GO:0005518">
    <property type="term" value="F:collagen binding"/>
    <property type="evidence" value="ECO:0007669"/>
    <property type="project" value="TreeGrafter"/>
</dbReference>
<evidence type="ECO:0000256" key="18">
    <source>
        <dbReference type="SAM" id="MobiDB-lite"/>
    </source>
</evidence>
<dbReference type="CTD" id="780"/>
<protein>
    <recommendedName>
        <fullName evidence="2">receptor protein-tyrosine kinase</fullName>
        <ecNumber evidence="2">2.7.10.1</ecNumber>
    </recommendedName>
</protein>
<evidence type="ECO:0000256" key="7">
    <source>
        <dbReference type="ARBA" id="ARBA00022741"/>
    </source>
</evidence>
<name>A0A8B7XZA9_ACAPL</name>
<dbReference type="RefSeq" id="XP_022085102.1">
    <property type="nucleotide sequence ID" value="XM_022229410.1"/>
</dbReference>
<dbReference type="KEGG" id="aplc:110976284"/>